<proteinExistence type="predicted"/>
<dbReference type="InterPro" id="IPR011947">
    <property type="entry name" value="FCP1_euk"/>
</dbReference>
<evidence type="ECO:0000256" key="4">
    <source>
        <dbReference type="ARBA" id="ARBA00047761"/>
    </source>
</evidence>
<dbReference type="Pfam" id="PF00533">
    <property type="entry name" value="BRCT"/>
    <property type="match status" value="1"/>
</dbReference>
<keyword evidence="2 6" id="KW-0378">Hydrolase</keyword>
<comment type="catalytic activity">
    <reaction evidence="5 6">
        <text>O-phospho-L-threonyl-[protein] + H2O = L-threonyl-[protein] + phosphate</text>
        <dbReference type="Rhea" id="RHEA:47004"/>
        <dbReference type="Rhea" id="RHEA-COMP:11060"/>
        <dbReference type="Rhea" id="RHEA-COMP:11605"/>
        <dbReference type="ChEBI" id="CHEBI:15377"/>
        <dbReference type="ChEBI" id="CHEBI:30013"/>
        <dbReference type="ChEBI" id="CHEBI:43474"/>
        <dbReference type="ChEBI" id="CHEBI:61977"/>
        <dbReference type="EC" id="3.1.3.16"/>
    </reaction>
</comment>
<feature type="compositionally biased region" description="Low complexity" evidence="7">
    <location>
        <begin position="370"/>
        <end position="381"/>
    </location>
</feature>
<evidence type="ECO:0000256" key="1">
    <source>
        <dbReference type="ARBA" id="ARBA00004123"/>
    </source>
</evidence>
<dbReference type="InterPro" id="IPR001357">
    <property type="entry name" value="BRCT_dom"/>
</dbReference>
<dbReference type="SUPFAM" id="SSF52113">
    <property type="entry name" value="BRCT domain"/>
    <property type="match status" value="1"/>
</dbReference>
<dbReference type="GO" id="GO:0005634">
    <property type="term" value="C:nucleus"/>
    <property type="evidence" value="ECO:0007669"/>
    <property type="project" value="UniProtKB-SubCell"/>
</dbReference>
<keyword evidence="3 6" id="KW-0539">Nucleus</keyword>
<dbReference type="PROSITE" id="PS50969">
    <property type="entry name" value="FCP1"/>
    <property type="match status" value="1"/>
</dbReference>
<feature type="compositionally biased region" description="Polar residues" evidence="7">
    <location>
        <begin position="764"/>
        <end position="781"/>
    </location>
</feature>
<reference evidence="10 11" key="1">
    <citation type="journal article" date="2018" name="IMA Fungus">
        <title>IMA Genome-F 9: Draft genome sequence of Annulohypoxylon stygium, Aspergillus mulundensis, Berkeleyomyces basicola (syn. Thielaviopsis basicola), Ceratocystis smalleyi, two Cercospora beticola strains, Coleophoma cylindrospora, Fusarium fracticaudum, Phialophora cf. hyalina, and Morchella septimelata.</title>
        <authorList>
            <person name="Wingfield B.D."/>
            <person name="Bills G.F."/>
            <person name="Dong Y."/>
            <person name="Huang W."/>
            <person name="Nel W.J."/>
            <person name="Swalarsk-Parry B.S."/>
            <person name="Vaghefi N."/>
            <person name="Wilken P.M."/>
            <person name="An Z."/>
            <person name="de Beer Z.W."/>
            <person name="De Vos L."/>
            <person name="Chen L."/>
            <person name="Duong T.A."/>
            <person name="Gao Y."/>
            <person name="Hammerbacher A."/>
            <person name="Kikkert J.R."/>
            <person name="Li Y."/>
            <person name="Li H."/>
            <person name="Li K."/>
            <person name="Li Q."/>
            <person name="Liu X."/>
            <person name="Ma X."/>
            <person name="Naidoo K."/>
            <person name="Pethybridge S.J."/>
            <person name="Sun J."/>
            <person name="Steenkamp E.T."/>
            <person name="van der Nest M.A."/>
            <person name="van Wyk S."/>
            <person name="Wingfield M.J."/>
            <person name="Xiong C."/>
            <person name="Yue Q."/>
            <person name="Zhang X."/>
        </authorList>
    </citation>
    <scope>NUCLEOTIDE SEQUENCE [LARGE SCALE GENOMIC DNA]</scope>
    <source>
        <strain evidence="10 11">BP 5553</strain>
    </source>
</reference>
<feature type="compositionally biased region" description="Acidic residues" evidence="7">
    <location>
        <begin position="658"/>
        <end position="672"/>
    </location>
</feature>
<feature type="compositionally biased region" description="Acidic residues" evidence="7">
    <location>
        <begin position="709"/>
        <end position="726"/>
    </location>
</feature>
<dbReference type="EMBL" id="NPIC01000011">
    <property type="protein sequence ID" value="RDL31827.1"/>
    <property type="molecule type" value="Genomic_DNA"/>
</dbReference>
<dbReference type="AlphaFoldDB" id="A0A370TC52"/>
<evidence type="ECO:0000256" key="7">
    <source>
        <dbReference type="SAM" id="MobiDB-lite"/>
    </source>
</evidence>
<feature type="domain" description="FCP1 homology" evidence="9">
    <location>
        <begin position="157"/>
        <end position="336"/>
    </location>
</feature>
<dbReference type="Proteomes" id="UP000254866">
    <property type="component" value="Unassembled WGS sequence"/>
</dbReference>
<dbReference type="InterPro" id="IPR039189">
    <property type="entry name" value="Fcp1"/>
</dbReference>
<evidence type="ECO:0000256" key="6">
    <source>
        <dbReference type="RuleBase" id="RU366066"/>
    </source>
</evidence>
<feature type="compositionally biased region" description="Acidic residues" evidence="7">
    <location>
        <begin position="806"/>
        <end position="828"/>
    </location>
</feature>
<dbReference type="Gene3D" id="3.40.50.1000">
    <property type="entry name" value="HAD superfamily/HAD-like"/>
    <property type="match status" value="1"/>
</dbReference>
<dbReference type="SUPFAM" id="SSF56784">
    <property type="entry name" value="HAD-like"/>
    <property type="match status" value="1"/>
</dbReference>
<dbReference type="Gene3D" id="3.40.50.10190">
    <property type="entry name" value="BRCT domain"/>
    <property type="match status" value="1"/>
</dbReference>
<dbReference type="PANTHER" id="PTHR23081">
    <property type="entry name" value="RNA POLYMERASE II CTD PHOSPHATASE"/>
    <property type="match status" value="1"/>
</dbReference>
<feature type="compositionally biased region" description="Basic and acidic residues" evidence="7">
    <location>
        <begin position="693"/>
        <end position="702"/>
    </location>
</feature>
<dbReference type="NCBIfam" id="TIGR02250">
    <property type="entry name" value="FCP1_euk"/>
    <property type="match status" value="1"/>
</dbReference>
<comment type="catalytic activity">
    <reaction evidence="4 6">
        <text>O-phospho-L-seryl-[protein] + H2O = L-seryl-[protein] + phosphate</text>
        <dbReference type="Rhea" id="RHEA:20629"/>
        <dbReference type="Rhea" id="RHEA-COMP:9863"/>
        <dbReference type="Rhea" id="RHEA-COMP:11604"/>
        <dbReference type="ChEBI" id="CHEBI:15377"/>
        <dbReference type="ChEBI" id="CHEBI:29999"/>
        <dbReference type="ChEBI" id="CHEBI:43474"/>
        <dbReference type="ChEBI" id="CHEBI:83421"/>
        <dbReference type="EC" id="3.1.3.16"/>
    </reaction>
</comment>
<evidence type="ECO:0000256" key="5">
    <source>
        <dbReference type="ARBA" id="ARBA00048336"/>
    </source>
</evidence>
<dbReference type="InterPro" id="IPR004274">
    <property type="entry name" value="FCP1_dom"/>
</dbReference>
<dbReference type="CDD" id="cd07521">
    <property type="entry name" value="HAD_FCP1-like"/>
    <property type="match status" value="1"/>
</dbReference>
<dbReference type="Pfam" id="PF03031">
    <property type="entry name" value="NIF"/>
    <property type="match status" value="1"/>
</dbReference>
<comment type="caution">
    <text evidence="10">The sequence shown here is derived from an EMBL/GenBank/DDBJ whole genome shotgun (WGS) entry which is preliminary data.</text>
</comment>
<dbReference type="EC" id="3.1.3.16" evidence="6"/>
<comment type="function">
    <text evidence="6">This promotes the activity of RNA polymerase II.</text>
</comment>
<feature type="compositionally biased region" description="Polar residues" evidence="7">
    <location>
        <begin position="730"/>
        <end position="741"/>
    </location>
</feature>
<evidence type="ECO:0000313" key="11">
    <source>
        <dbReference type="Proteomes" id="UP000254866"/>
    </source>
</evidence>
<dbReference type="InterPro" id="IPR036412">
    <property type="entry name" value="HAD-like_sf"/>
</dbReference>
<dbReference type="InterPro" id="IPR036420">
    <property type="entry name" value="BRCT_dom_sf"/>
</dbReference>
<dbReference type="InterPro" id="IPR023214">
    <property type="entry name" value="HAD_sf"/>
</dbReference>
<feature type="region of interest" description="Disordered" evidence="7">
    <location>
        <begin position="333"/>
        <end position="387"/>
    </location>
</feature>
<dbReference type="Gene3D" id="1.10.287.10">
    <property type="entry name" value="S15/NS1, RNA-binding"/>
    <property type="match status" value="1"/>
</dbReference>
<feature type="compositionally biased region" description="Basic and acidic residues" evidence="7">
    <location>
        <begin position="333"/>
        <end position="362"/>
    </location>
</feature>
<accession>A0A370TC52</accession>
<gene>
    <name evidence="10" type="ORF">BP5553_09229</name>
</gene>
<evidence type="ECO:0000259" key="8">
    <source>
        <dbReference type="PROSITE" id="PS50172"/>
    </source>
</evidence>
<organism evidence="10 11">
    <name type="scientific">Venustampulla echinocandica</name>
    <dbReference type="NCBI Taxonomy" id="2656787"/>
    <lineage>
        <taxon>Eukaryota</taxon>
        <taxon>Fungi</taxon>
        <taxon>Dikarya</taxon>
        <taxon>Ascomycota</taxon>
        <taxon>Pezizomycotina</taxon>
        <taxon>Leotiomycetes</taxon>
        <taxon>Helotiales</taxon>
        <taxon>Pleuroascaceae</taxon>
        <taxon>Venustampulla</taxon>
    </lineage>
</organism>
<dbReference type="GeneID" id="43602078"/>
<evidence type="ECO:0000256" key="2">
    <source>
        <dbReference type="ARBA" id="ARBA00022801"/>
    </source>
</evidence>
<dbReference type="FunFam" id="3.40.50.1000:FF:000142">
    <property type="entry name" value="Similar to FCP1-like phosphatase"/>
    <property type="match status" value="1"/>
</dbReference>
<comment type="subcellular location">
    <subcellularLocation>
        <location evidence="1 6">Nucleus</location>
    </subcellularLocation>
</comment>
<evidence type="ECO:0000313" key="10">
    <source>
        <dbReference type="EMBL" id="RDL31827.1"/>
    </source>
</evidence>
<dbReference type="GO" id="GO:0008420">
    <property type="term" value="F:RNA polymerase II CTD heptapeptide repeat phosphatase activity"/>
    <property type="evidence" value="ECO:0007669"/>
    <property type="project" value="UniProtKB-UniRule"/>
</dbReference>
<evidence type="ECO:0000256" key="3">
    <source>
        <dbReference type="ARBA" id="ARBA00023242"/>
    </source>
</evidence>
<feature type="domain" description="BRCT" evidence="8">
    <location>
        <begin position="537"/>
        <end position="632"/>
    </location>
</feature>
<dbReference type="STRING" id="2656787.A0A370TC52"/>
<dbReference type="RefSeq" id="XP_031865759.1">
    <property type="nucleotide sequence ID" value="XM_032017852.1"/>
</dbReference>
<dbReference type="SMART" id="SM00292">
    <property type="entry name" value="BRCT"/>
    <property type="match status" value="1"/>
</dbReference>
<dbReference type="Gene3D" id="2.40.50.100">
    <property type="match status" value="1"/>
</dbReference>
<evidence type="ECO:0000259" key="9">
    <source>
        <dbReference type="PROSITE" id="PS50969"/>
    </source>
</evidence>
<dbReference type="CDD" id="cd17729">
    <property type="entry name" value="BRCT_CTDP1"/>
    <property type="match status" value="1"/>
</dbReference>
<protein>
    <recommendedName>
        <fullName evidence="6">RNA polymerase II subunit A C-terminal domain phosphatase</fullName>
        <ecNumber evidence="6">3.1.3.16</ecNumber>
    </recommendedName>
</protein>
<feature type="region of interest" description="Disordered" evidence="7">
    <location>
        <begin position="432"/>
        <end position="464"/>
    </location>
</feature>
<feature type="region of interest" description="Disordered" evidence="7">
    <location>
        <begin position="635"/>
        <end position="829"/>
    </location>
</feature>
<name>A0A370TC52_9HELO</name>
<dbReference type="PROSITE" id="PS50172">
    <property type="entry name" value="BRCT"/>
    <property type="match status" value="1"/>
</dbReference>
<feature type="compositionally biased region" description="Acidic residues" evidence="7">
    <location>
        <begin position="435"/>
        <end position="446"/>
    </location>
</feature>
<sequence>MGKPLSLGPHLKYPITINKIAKKPGDAVKKQETILQYTFKWMNQVGDPFGEQWEEEQTSWADWDSPSDGSITKWKVHEGQVIEGNMQFVEIEEECSHSIQFAGLCGLCGKDMTEMSWVSASSDTDRAKINMIHDQTALRVSQDEASKAEEELQRRLLKHRKLSLVVDLDQTIIHACIEPTVGEWQSDPSSPNYEAVKDVRVFQLNDDGPRGLASGCNYYIKMRPGLKEFLAKVAEIYELHVYTMGTRAYALNIAKIVDPDKKLFGDRIISRDENGNITAKSLARLFPVDTKMVVIIDDRADVWPKNRPNLIKVLPYDFFKGIGDINSSFLPKREELPKPTEAPKKKAFKEIEAKKPTEDKAAEGTPASIETTQEPTETGTDTPEEGGKISALEELVRMGGGGDEALRLEQTAEQEKFLEKQLKDRPLLHLQEQLDKEDEEVDEESNEETKNGSTTPEHHPHHRHNLLKDDDVELMYLEKHLTQVHKSFYDEYDKALVSAPGGRVAQLKPGHNKKMSIKGEAADLKIVPDVAVVMPRIKANTLAGCVIVMSGLVPLGIDLLRSEIALQVMSFGAEIHTRVSRRITHLVASTSRTRTSKVRQAAIYPHIKIVNQEWLLNSMSKWEKADETPYLIEISESDRKRGEDGGDLSGPSSIHDSDESDDSGPSSDEENDSVPNSQESADTVGVMPEDFDEGHSPIDDLKNFNWASADDELAEFMDGEEEDSGSESDTASVKSTTSHDSSLVRGSKRKHGETTATDDDSDGESTLSKKQRIANSRTTGLNMVKTPNGMVSENGLPTPGPMSDGGDGEDEGGTNDGEGVDGLEDDLEKEMMAEFEREEAEAMGGDGG</sequence>
<keyword evidence="11" id="KW-1185">Reference proteome</keyword>
<dbReference type="OrthoDB" id="10249888at2759"/>
<dbReference type="PANTHER" id="PTHR23081:SF36">
    <property type="entry name" value="RNA POLYMERASE II SUBUNIT A C-TERMINAL DOMAIN PHOSPHATASE"/>
    <property type="match status" value="1"/>
</dbReference>
<dbReference type="SMART" id="SM00577">
    <property type="entry name" value="CPDc"/>
    <property type="match status" value="1"/>
</dbReference>